<organism evidence="3 4">
    <name type="scientific">Natronoglomus mannanivorans</name>
    <dbReference type="NCBI Taxonomy" id="2979990"/>
    <lineage>
        <taxon>Archaea</taxon>
        <taxon>Methanobacteriati</taxon>
        <taxon>Methanobacteriota</taxon>
        <taxon>Stenosarchaea group</taxon>
        <taxon>Halobacteria</taxon>
        <taxon>Halobacteriales</taxon>
        <taxon>Natrialbaceae</taxon>
        <taxon>Natronoglomus</taxon>
    </lineage>
</organism>
<dbReference type="SUPFAM" id="SSF51735">
    <property type="entry name" value="NAD(P)-binding Rossmann-fold domains"/>
    <property type="match status" value="1"/>
</dbReference>
<evidence type="ECO:0000256" key="1">
    <source>
        <dbReference type="ARBA" id="ARBA00006484"/>
    </source>
</evidence>
<dbReference type="InterPro" id="IPR002347">
    <property type="entry name" value="SDR_fam"/>
</dbReference>
<dbReference type="PRINTS" id="PR00080">
    <property type="entry name" value="SDRFAMILY"/>
</dbReference>
<dbReference type="NCBIfam" id="NF005559">
    <property type="entry name" value="PRK07231.1"/>
    <property type="match status" value="1"/>
</dbReference>
<dbReference type="PANTHER" id="PTHR24321">
    <property type="entry name" value="DEHYDROGENASES, SHORT CHAIN"/>
    <property type="match status" value="1"/>
</dbReference>
<comment type="similarity">
    <text evidence="1">Belongs to the short-chain dehydrogenases/reductases (SDR) family.</text>
</comment>
<gene>
    <name evidence="3" type="ORF">OB960_13865</name>
</gene>
<name>A0AAP2Z118_9EURY</name>
<dbReference type="GO" id="GO:0016491">
    <property type="term" value="F:oxidoreductase activity"/>
    <property type="evidence" value="ECO:0007669"/>
    <property type="project" value="UniProtKB-KW"/>
</dbReference>
<proteinExistence type="inferred from homology"/>
<accession>A0AAP2Z118</accession>
<comment type="caution">
    <text evidence="3">The sequence shown here is derived from an EMBL/GenBank/DDBJ whole genome shotgun (WGS) entry which is preliminary data.</text>
</comment>
<dbReference type="AlphaFoldDB" id="A0AAP2Z118"/>
<dbReference type="Gene3D" id="3.40.50.720">
    <property type="entry name" value="NAD(P)-binding Rossmann-like Domain"/>
    <property type="match status" value="1"/>
</dbReference>
<evidence type="ECO:0000313" key="3">
    <source>
        <dbReference type="EMBL" id="MCU4742480.1"/>
    </source>
</evidence>
<dbReference type="Proteomes" id="UP001321018">
    <property type="component" value="Unassembled WGS sequence"/>
</dbReference>
<sequence>MCAQLSNAVAVVTGGGAGIGEATCLRLAEEGTAVVAVDVDGEAAEETAATIEDRFGEDAQTLGLEADVADESAVESMAERVVDRFGRVDVLVNNAAIRVDPRPVTEADEESWDRILGVNLEGAAFCAKHLVPHMPEGGAVVNVASNGAAVGRPNWSQYDATKGALVSMTKDMACDHAPDGIRVNAVSPGWVITDHHLPDDEAEARSFFAEKTTPHEDGPGILKRAAEPREVADAVRFLASEEASFVTGTNLEVDGGLAAVGKGLEWDSFSSS</sequence>
<protein>
    <submittedName>
        <fullName evidence="3">SDR family oxidoreductase</fullName>
    </submittedName>
</protein>
<dbReference type="Pfam" id="PF13561">
    <property type="entry name" value="adh_short_C2"/>
    <property type="match status" value="1"/>
</dbReference>
<evidence type="ECO:0000256" key="2">
    <source>
        <dbReference type="ARBA" id="ARBA00023002"/>
    </source>
</evidence>
<dbReference type="EMBL" id="JAOPKA010000008">
    <property type="protein sequence ID" value="MCU4742480.1"/>
    <property type="molecule type" value="Genomic_DNA"/>
</dbReference>
<reference evidence="3" key="1">
    <citation type="submission" date="2022-09" db="EMBL/GenBank/DDBJ databases">
        <title>Enrichment on poylsaccharides allowed isolation of novel metabolic and taxonomic groups of Haloarchaea.</title>
        <authorList>
            <person name="Sorokin D.Y."/>
            <person name="Elcheninov A.G."/>
            <person name="Khizhniak T.V."/>
            <person name="Kolganova T.V."/>
            <person name="Kublanov I.V."/>
        </authorList>
    </citation>
    <scope>NUCLEOTIDE SEQUENCE</scope>
    <source>
        <strain evidence="3">AArc-xg1-1</strain>
    </source>
</reference>
<dbReference type="RefSeq" id="WP_338004304.1">
    <property type="nucleotide sequence ID" value="NZ_JAOPKA010000008.1"/>
</dbReference>
<dbReference type="FunFam" id="3.40.50.720:FF:000084">
    <property type="entry name" value="Short-chain dehydrogenase reductase"/>
    <property type="match status" value="1"/>
</dbReference>
<dbReference type="CDD" id="cd05233">
    <property type="entry name" value="SDR_c"/>
    <property type="match status" value="1"/>
</dbReference>
<keyword evidence="2" id="KW-0560">Oxidoreductase</keyword>
<evidence type="ECO:0000313" key="4">
    <source>
        <dbReference type="Proteomes" id="UP001321018"/>
    </source>
</evidence>
<dbReference type="PRINTS" id="PR00081">
    <property type="entry name" value="GDHRDH"/>
</dbReference>
<dbReference type="PANTHER" id="PTHR24321:SF8">
    <property type="entry name" value="ESTRADIOL 17-BETA-DEHYDROGENASE 8-RELATED"/>
    <property type="match status" value="1"/>
</dbReference>
<dbReference type="InterPro" id="IPR036291">
    <property type="entry name" value="NAD(P)-bd_dom_sf"/>
</dbReference>